<name>A0A9P5X357_9AGAR</name>
<protein>
    <submittedName>
        <fullName evidence="3">Uncharacterized protein</fullName>
    </submittedName>
</protein>
<keyword evidence="2" id="KW-0812">Transmembrane</keyword>
<gene>
    <name evidence="3" type="ORF">P691DRAFT_789382</name>
</gene>
<comment type="caution">
    <text evidence="3">The sequence shown here is derived from an EMBL/GenBank/DDBJ whole genome shotgun (WGS) entry which is preliminary data.</text>
</comment>
<evidence type="ECO:0000313" key="4">
    <source>
        <dbReference type="Proteomes" id="UP000807342"/>
    </source>
</evidence>
<dbReference type="Proteomes" id="UP000807342">
    <property type="component" value="Unassembled WGS sequence"/>
</dbReference>
<dbReference type="OrthoDB" id="10066232at2759"/>
<evidence type="ECO:0000313" key="3">
    <source>
        <dbReference type="EMBL" id="KAF9442497.1"/>
    </source>
</evidence>
<proteinExistence type="predicted"/>
<feature type="region of interest" description="Disordered" evidence="1">
    <location>
        <begin position="205"/>
        <end position="238"/>
    </location>
</feature>
<reference evidence="3" key="1">
    <citation type="submission" date="2020-11" db="EMBL/GenBank/DDBJ databases">
        <authorList>
            <consortium name="DOE Joint Genome Institute"/>
            <person name="Ahrendt S."/>
            <person name="Riley R."/>
            <person name="Andreopoulos W."/>
            <person name="Labutti K."/>
            <person name="Pangilinan J."/>
            <person name="Ruiz-Duenas F.J."/>
            <person name="Barrasa J.M."/>
            <person name="Sanchez-Garcia M."/>
            <person name="Camarero S."/>
            <person name="Miyauchi S."/>
            <person name="Serrano A."/>
            <person name="Linde D."/>
            <person name="Babiker R."/>
            <person name="Drula E."/>
            <person name="Ayuso-Fernandez I."/>
            <person name="Pacheco R."/>
            <person name="Padilla G."/>
            <person name="Ferreira P."/>
            <person name="Barriuso J."/>
            <person name="Kellner H."/>
            <person name="Castanera R."/>
            <person name="Alfaro M."/>
            <person name="Ramirez L."/>
            <person name="Pisabarro A.G."/>
            <person name="Kuo A."/>
            <person name="Tritt A."/>
            <person name="Lipzen A."/>
            <person name="He G."/>
            <person name="Yan M."/>
            <person name="Ng V."/>
            <person name="Cullen D."/>
            <person name="Martin F."/>
            <person name="Rosso M.-N."/>
            <person name="Henrissat B."/>
            <person name="Hibbett D."/>
            <person name="Martinez A.T."/>
            <person name="Grigoriev I.V."/>
        </authorList>
    </citation>
    <scope>NUCLEOTIDE SEQUENCE</scope>
    <source>
        <strain evidence="3">MF-IS2</strain>
    </source>
</reference>
<evidence type="ECO:0000256" key="2">
    <source>
        <dbReference type="SAM" id="Phobius"/>
    </source>
</evidence>
<feature type="transmembrane region" description="Helical" evidence="2">
    <location>
        <begin position="82"/>
        <end position="104"/>
    </location>
</feature>
<keyword evidence="4" id="KW-1185">Reference proteome</keyword>
<evidence type="ECO:0000256" key="1">
    <source>
        <dbReference type="SAM" id="MobiDB-lite"/>
    </source>
</evidence>
<keyword evidence="2" id="KW-0472">Membrane</keyword>
<sequence>MTIEFEPYKGKAKDELLKFVRTYHERAGKDELLMEAPKTVAKPGAGTYCERDTLRITRHQAFTKPWDYYYALHRDVPLARCVLYILHSPSSALVTLILATIGFFRILRVLKPLKWAQPNEGQLYWPGSAVQPPRWIGRPIIFFLERFHFPNMISDLNQVSTGGGRPSSLITISSQISRGNNFQNYKPFFVKSAISKSLMDRLWTKETPSSTNSSLTSTSQGGDHREDEHRTPEQGISHFGTLLGGAIRRATTERDPTPPGIRLDAVGFTEIYPPSSRSWCNFCGRHPQEGQYTPQMYDDQWYFGSPVDQKMLAIVYAHVRLTGNSEFIFQRNHQA</sequence>
<dbReference type="EMBL" id="MU151620">
    <property type="protein sequence ID" value="KAF9442497.1"/>
    <property type="molecule type" value="Genomic_DNA"/>
</dbReference>
<keyword evidence="2" id="KW-1133">Transmembrane helix</keyword>
<dbReference type="AlphaFoldDB" id="A0A9P5X357"/>
<organism evidence="3 4">
    <name type="scientific">Macrolepiota fuliginosa MF-IS2</name>
    <dbReference type="NCBI Taxonomy" id="1400762"/>
    <lineage>
        <taxon>Eukaryota</taxon>
        <taxon>Fungi</taxon>
        <taxon>Dikarya</taxon>
        <taxon>Basidiomycota</taxon>
        <taxon>Agaricomycotina</taxon>
        <taxon>Agaricomycetes</taxon>
        <taxon>Agaricomycetidae</taxon>
        <taxon>Agaricales</taxon>
        <taxon>Agaricineae</taxon>
        <taxon>Agaricaceae</taxon>
        <taxon>Macrolepiota</taxon>
    </lineage>
</organism>
<accession>A0A9P5X357</accession>
<feature type="compositionally biased region" description="Basic and acidic residues" evidence="1">
    <location>
        <begin position="222"/>
        <end position="232"/>
    </location>
</feature>
<feature type="compositionally biased region" description="Low complexity" evidence="1">
    <location>
        <begin position="207"/>
        <end position="219"/>
    </location>
</feature>